<feature type="region of interest" description="Disordered" evidence="1">
    <location>
        <begin position="233"/>
        <end position="253"/>
    </location>
</feature>
<feature type="region of interest" description="Disordered" evidence="1">
    <location>
        <begin position="27"/>
        <end position="70"/>
    </location>
</feature>
<keyword evidence="3" id="KW-1185">Reference proteome</keyword>
<evidence type="ECO:0000256" key="1">
    <source>
        <dbReference type="SAM" id="MobiDB-lite"/>
    </source>
</evidence>
<comment type="caution">
    <text evidence="2">The sequence shown here is derived from an EMBL/GenBank/DDBJ whole genome shotgun (WGS) entry which is preliminary data.</text>
</comment>
<evidence type="ECO:0000313" key="3">
    <source>
        <dbReference type="Proteomes" id="UP000784294"/>
    </source>
</evidence>
<gene>
    <name evidence="2" type="ORF">PXEA_LOCUS28532</name>
</gene>
<dbReference type="EMBL" id="CAAALY010249078">
    <property type="protein sequence ID" value="VEL35092.1"/>
    <property type="molecule type" value="Genomic_DNA"/>
</dbReference>
<name>A0A3S5B367_9PLAT</name>
<reference evidence="2" key="1">
    <citation type="submission" date="2018-11" db="EMBL/GenBank/DDBJ databases">
        <authorList>
            <consortium name="Pathogen Informatics"/>
        </authorList>
    </citation>
    <scope>NUCLEOTIDE SEQUENCE</scope>
</reference>
<evidence type="ECO:0000313" key="2">
    <source>
        <dbReference type="EMBL" id="VEL35092.1"/>
    </source>
</evidence>
<protein>
    <submittedName>
        <fullName evidence="2">Uncharacterized protein</fullName>
    </submittedName>
</protein>
<sequence length="253" mass="28068">MLPRSDDFRHMTDESLARFYWNRSRLHRKQRQHECSSKANRQLVKRNPPSSSGGTDHRISSPNTSIRNGNFLKLQNMADSLVDRMDKIHRWRDDNKLRNLGINISSMNHRNNREASPLPRWEDLASPPYESEDRLRLLRTPHRTNQRSSPVSSSIATLHPTSNSAISLGSFIPANHSVSNSDAASLAKGSPLNSSRDITNHTSASFCNVPIIPGLGTDHVAINFTSSDVLQPAPHTTASPDLVASGQSTGHVT</sequence>
<feature type="compositionally biased region" description="Polar residues" evidence="1">
    <location>
        <begin position="48"/>
        <end position="68"/>
    </location>
</feature>
<accession>A0A3S5B367</accession>
<organism evidence="2 3">
    <name type="scientific">Protopolystoma xenopodis</name>
    <dbReference type="NCBI Taxonomy" id="117903"/>
    <lineage>
        <taxon>Eukaryota</taxon>
        <taxon>Metazoa</taxon>
        <taxon>Spiralia</taxon>
        <taxon>Lophotrochozoa</taxon>
        <taxon>Platyhelminthes</taxon>
        <taxon>Monogenea</taxon>
        <taxon>Polyopisthocotylea</taxon>
        <taxon>Polystomatidea</taxon>
        <taxon>Polystomatidae</taxon>
        <taxon>Protopolystoma</taxon>
    </lineage>
</organism>
<dbReference type="Proteomes" id="UP000784294">
    <property type="component" value="Unassembled WGS sequence"/>
</dbReference>
<dbReference type="AlphaFoldDB" id="A0A3S5B367"/>
<proteinExistence type="predicted"/>